<name>A0ABT4S1E0_9FLAO</name>
<evidence type="ECO:0000313" key="3">
    <source>
        <dbReference type="Proteomes" id="UP001149142"/>
    </source>
</evidence>
<dbReference type="EMBL" id="JAPFGC010000002">
    <property type="protein sequence ID" value="MDA0177884.1"/>
    <property type="molecule type" value="Genomic_DNA"/>
</dbReference>
<dbReference type="Proteomes" id="UP001149142">
    <property type="component" value="Unassembled WGS sequence"/>
</dbReference>
<keyword evidence="1" id="KW-0812">Transmembrane</keyword>
<dbReference type="RefSeq" id="WP_191073103.1">
    <property type="nucleotide sequence ID" value="NZ_CAXQEU010000022.1"/>
</dbReference>
<feature type="transmembrane region" description="Helical" evidence="1">
    <location>
        <begin position="90"/>
        <end position="107"/>
    </location>
</feature>
<sequence>MQTLSKEDIQFIECFLLKLNIKFIDVRLELTDHLATEFEQESKYILLEDFLKTKVRFIKDFETKRQKSIHWSYQRLLLKQVIKFYYKPKFIIFNVLIFLIVYSFVNFSQLKNGFISLLLTIFIINMVGFAKRSYKEKDFKKLQIAQPLYSIMALPSLFLYLSNIIKTPLLEQPIFFVIYFYIALLFNVSGLMVLLKKKNDISNYYKMIN</sequence>
<comment type="caution">
    <text evidence="2">The sequence shown here is derived from an EMBL/GenBank/DDBJ whole genome shotgun (WGS) entry which is preliminary data.</text>
</comment>
<accession>A0ABT4S1E0</accession>
<keyword evidence="1" id="KW-0472">Membrane</keyword>
<organism evidence="2 3">
    <name type="scientific">Mesoflavibacter profundi</name>
    <dbReference type="NCBI Taxonomy" id="2708110"/>
    <lineage>
        <taxon>Bacteria</taxon>
        <taxon>Pseudomonadati</taxon>
        <taxon>Bacteroidota</taxon>
        <taxon>Flavobacteriia</taxon>
        <taxon>Flavobacteriales</taxon>
        <taxon>Flavobacteriaceae</taxon>
        <taxon>Mesoflavibacter</taxon>
    </lineage>
</organism>
<evidence type="ECO:0008006" key="4">
    <source>
        <dbReference type="Google" id="ProtNLM"/>
    </source>
</evidence>
<feature type="transmembrane region" description="Helical" evidence="1">
    <location>
        <begin position="113"/>
        <end position="130"/>
    </location>
</feature>
<feature type="transmembrane region" description="Helical" evidence="1">
    <location>
        <begin position="142"/>
        <end position="162"/>
    </location>
</feature>
<reference evidence="2" key="1">
    <citation type="submission" date="2022-11" db="EMBL/GenBank/DDBJ databases">
        <title>Refractory cell wall polysaccharides provide important carbon source for microbial heterotrophs in the hadal ocean.</title>
        <authorList>
            <person name="Zhu X."/>
        </authorList>
    </citation>
    <scope>NUCLEOTIDE SEQUENCE</scope>
    <source>
        <strain evidence="2">MTRN7</strain>
    </source>
</reference>
<proteinExistence type="predicted"/>
<keyword evidence="3" id="KW-1185">Reference proteome</keyword>
<feature type="transmembrane region" description="Helical" evidence="1">
    <location>
        <begin position="174"/>
        <end position="195"/>
    </location>
</feature>
<keyword evidence="1" id="KW-1133">Transmembrane helix</keyword>
<evidence type="ECO:0000313" key="2">
    <source>
        <dbReference type="EMBL" id="MDA0177884.1"/>
    </source>
</evidence>
<gene>
    <name evidence="2" type="ORF">OOZ35_10310</name>
</gene>
<evidence type="ECO:0000256" key="1">
    <source>
        <dbReference type="SAM" id="Phobius"/>
    </source>
</evidence>
<protein>
    <recommendedName>
        <fullName evidence="4">DUF1189 domain-containing protein</fullName>
    </recommendedName>
</protein>